<evidence type="ECO:0000313" key="2">
    <source>
        <dbReference type="WBParaSite" id="PEQ_0000051401-mRNA-1"/>
    </source>
</evidence>
<dbReference type="Pfam" id="PF00402">
    <property type="entry name" value="Calponin"/>
    <property type="match status" value="1"/>
</dbReference>
<reference evidence="2" key="1">
    <citation type="submission" date="2022-11" db="UniProtKB">
        <authorList>
            <consortium name="WormBaseParasite"/>
        </authorList>
    </citation>
    <scope>IDENTIFICATION</scope>
</reference>
<dbReference type="Proteomes" id="UP000887564">
    <property type="component" value="Unplaced"/>
</dbReference>
<organism evidence="1 2">
    <name type="scientific">Parascaris equorum</name>
    <name type="common">Equine roundworm</name>
    <dbReference type="NCBI Taxonomy" id="6256"/>
    <lineage>
        <taxon>Eukaryota</taxon>
        <taxon>Metazoa</taxon>
        <taxon>Ecdysozoa</taxon>
        <taxon>Nematoda</taxon>
        <taxon>Chromadorea</taxon>
        <taxon>Rhabditida</taxon>
        <taxon>Spirurina</taxon>
        <taxon>Ascaridomorpha</taxon>
        <taxon>Ascaridoidea</taxon>
        <taxon>Ascarididae</taxon>
        <taxon>Parascaris</taxon>
    </lineage>
</organism>
<sequence length="120" mass="13851">LSSDVGFLQVYTPYVDDSHEDLPLDLARRPEVPFWSGQETDFANQTGMSAFGTPRDVRGEYIRRMWECGFIRIYALYNNIDNANANFFRCLLSFSMDLLVNSTILINGILLENNFLSFFM</sequence>
<evidence type="ECO:0000313" key="1">
    <source>
        <dbReference type="Proteomes" id="UP000887564"/>
    </source>
</evidence>
<dbReference type="AlphaFoldDB" id="A0A914R2N8"/>
<protein>
    <submittedName>
        <fullName evidence="2">Uncharacterized protein</fullName>
    </submittedName>
</protein>
<dbReference type="InterPro" id="IPR000557">
    <property type="entry name" value="Calponin_repeat"/>
</dbReference>
<name>A0A914R2N8_PAREQ</name>
<keyword evidence="1" id="KW-1185">Reference proteome</keyword>
<dbReference type="WBParaSite" id="PEQ_0000051401-mRNA-1">
    <property type="protein sequence ID" value="PEQ_0000051401-mRNA-1"/>
    <property type="gene ID" value="PEQ_0000051401"/>
</dbReference>
<accession>A0A914R2N8</accession>
<proteinExistence type="predicted"/>